<dbReference type="STRING" id="56730.IE4872_CH03379"/>
<evidence type="ECO:0000256" key="5">
    <source>
        <dbReference type="ARBA" id="ARBA00022692"/>
    </source>
</evidence>
<evidence type="ECO:0000256" key="7">
    <source>
        <dbReference type="ARBA" id="ARBA00023136"/>
    </source>
</evidence>
<dbReference type="Pfam" id="PF13231">
    <property type="entry name" value="PMT_2"/>
    <property type="match status" value="1"/>
</dbReference>
<feature type="domain" description="Glycosyltransferase 2-like" evidence="10">
    <location>
        <begin position="29"/>
        <end position="191"/>
    </location>
</feature>
<gene>
    <name evidence="13" type="ORF">IE4872_CH03379</name>
</gene>
<feature type="transmembrane region" description="Helical" evidence="9">
    <location>
        <begin position="260"/>
        <end position="281"/>
    </location>
</feature>
<dbReference type="CDD" id="cd06442">
    <property type="entry name" value="DPM1_like"/>
    <property type="match status" value="1"/>
</dbReference>
<feature type="transmembrane region" description="Helical" evidence="9">
    <location>
        <begin position="616"/>
        <end position="637"/>
    </location>
</feature>
<evidence type="ECO:0000259" key="10">
    <source>
        <dbReference type="Pfam" id="PF00535"/>
    </source>
</evidence>
<reference evidence="13 14" key="1">
    <citation type="submission" date="2016-09" db="EMBL/GenBank/DDBJ databases">
        <title>The complete genome sequences of Rhizobium gallicum, symbiovars gallicum and phaseoli, symbionts associated to common bean (Phaseolus vulgaris).</title>
        <authorList>
            <person name="Bustos P."/>
            <person name="Santamaria R.I."/>
            <person name="Perez-Carrascal O.M."/>
            <person name="Juarez S."/>
            <person name="Lozano L."/>
            <person name="Martinez-Flores I."/>
            <person name="Martinez-Romero E."/>
            <person name="Cevallos M."/>
            <person name="Romero D."/>
            <person name="Davila G."/>
            <person name="Gonzalez V."/>
        </authorList>
    </citation>
    <scope>NUCLEOTIDE SEQUENCE [LARGE SCALE GENOMIC DNA]</scope>
    <source>
        <strain evidence="13 14">IE4872</strain>
    </source>
</reference>
<dbReference type="GO" id="GO:0004582">
    <property type="term" value="F:dolichyl-phosphate beta-D-mannosyltransferase activity"/>
    <property type="evidence" value="ECO:0007669"/>
    <property type="project" value="InterPro"/>
</dbReference>
<evidence type="ECO:0000259" key="12">
    <source>
        <dbReference type="Pfam" id="PF13231"/>
    </source>
</evidence>
<dbReference type="InterPro" id="IPR007267">
    <property type="entry name" value="GtrA_DPMS_TM"/>
</dbReference>
<evidence type="ECO:0000256" key="9">
    <source>
        <dbReference type="SAM" id="Phobius"/>
    </source>
</evidence>
<dbReference type="GO" id="GO:0000271">
    <property type="term" value="P:polysaccharide biosynthetic process"/>
    <property type="evidence" value="ECO:0007669"/>
    <property type="project" value="InterPro"/>
</dbReference>
<dbReference type="InterPro" id="IPR029044">
    <property type="entry name" value="Nucleotide-diphossugar_trans"/>
</dbReference>
<keyword evidence="3" id="KW-0328">Glycosyltransferase</keyword>
<dbReference type="GO" id="GO:0016020">
    <property type="term" value="C:membrane"/>
    <property type="evidence" value="ECO:0007669"/>
    <property type="project" value="UniProtKB-SubCell"/>
</dbReference>
<dbReference type="PANTHER" id="PTHR43398:SF1">
    <property type="entry name" value="DOLICHOL-PHOSPHATE MANNOSYLTRANSFERASE SUBUNIT 1"/>
    <property type="match status" value="1"/>
</dbReference>
<evidence type="ECO:0000259" key="11">
    <source>
        <dbReference type="Pfam" id="PF04138"/>
    </source>
</evidence>
<dbReference type="RefSeq" id="WP_074069512.1">
    <property type="nucleotide sequence ID" value="NZ_CP017101.1"/>
</dbReference>
<sequence length="890" mass="96882">MSSPVLTPRKADQFAPSPRPSHVPRHAISIILPTLNEAENIGGVLADIVDSVGKNYTFEILVTDGGSTDGTCERVSDWATMYPVSLVKNNGAGGLANDVMAAALKARYPVLVVMDADGSHPASSIGDLVDPVLTGDYDMVVGSRYVDGGTTIGWPLHRRALSRFGAALASPFTNIADPMSGFFAIRRADLRATGLRAEGFKIGLEAVFAGGDTLRVLEVPISFADRTLGKSKLGVGHFAAYFGQLARFCGVSPSNAFKRFMVVGMAGVALDFMVVWIALVIGVDPTVAYISGFCCASAFNYVAHAEWTFQGRPKKHSQIARYLLMLVLALAMRGGFIAAATDLGLPIVMVIFAGIAGGGMVSYLGSEFFVFRDSASFHSTGRWKLTAIAVLFYVAILRVVYQGSIDLLPQEAYYWAYAQHPALGYLDHPPIVAWLIGIGTSVFGDSEFGVRIAATLSWLVTAYFVFRLTFSLYGRTASFIALLLLSILPFFFAIGFLMTPDAPLTAAWAGALYFLERALIGKRSKAWIGVGICIGIGMLSKYTIGLLGLGTVMFLLLHPGSRRWFFSSWPYAGALIATVLFSPVVVWNATNGWASFEFQGTRRWVSEEIELSLHLLAGYIAMLVGPLGLALTATAAGNLVRRQEGHDRIVFVSVFTLVPLYVFALFSLFHMVKMNWTGPVWLALLPTMANVFAAIASDDRLRRLNSLLKVGVVASVMLFSLALHYLALGFPAVGYTGSLRDLPVAWEEFGREARQIRDDVAAKSGVPPLLVGMDRYNIASILGFYATDRTAAESVTSQNLFGENGLMFGVWHPGSREKKDVVVMYGLKQDRLSDAEIGYRFDRLGPLETRFVYKDRTEAGRFFYRIGYGLRPPTADRRKMDITGVATDQP</sequence>
<proteinExistence type="inferred from homology"/>
<keyword evidence="6 9" id="KW-1133">Transmembrane helix</keyword>
<dbReference type="PANTHER" id="PTHR43398">
    <property type="entry name" value="DOLICHOL-PHOSPHATE MANNOSYLTRANSFERASE SUBUNIT 1"/>
    <property type="match status" value="1"/>
</dbReference>
<evidence type="ECO:0000256" key="1">
    <source>
        <dbReference type="ARBA" id="ARBA00004141"/>
    </source>
</evidence>
<dbReference type="AlphaFoldDB" id="A0A1L5NMC7"/>
<dbReference type="Pfam" id="PF00535">
    <property type="entry name" value="Glycos_transf_2"/>
    <property type="match status" value="1"/>
</dbReference>
<feature type="transmembrane region" description="Helical" evidence="9">
    <location>
        <begin position="347"/>
        <end position="371"/>
    </location>
</feature>
<dbReference type="Proteomes" id="UP000184749">
    <property type="component" value="Chromosome"/>
</dbReference>
<evidence type="ECO:0000256" key="3">
    <source>
        <dbReference type="ARBA" id="ARBA00022676"/>
    </source>
</evidence>
<dbReference type="Gene3D" id="3.90.550.10">
    <property type="entry name" value="Spore Coat Polysaccharide Biosynthesis Protein SpsA, Chain A"/>
    <property type="match status" value="1"/>
</dbReference>
<feature type="domain" description="GtrA/DPMS transmembrane" evidence="11">
    <location>
        <begin position="259"/>
        <end position="371"/>
    </location>
</feature>
<feature type="transmembrane region" description="Helical" evidence="9">
    <location>
        <begin position="448"/>
        <end position="466"/>
    </location>
</feature>
<organism evidence="13 14">
    <name type="scientific">Rhizobium gallicum</name>
    <dbReference type="NCBI Taxonomy" id="56730"/>
    <lineage>
        <taxon>Bacteria</taxon>
        <taxon>Pseudomonadati</taxon>
        <taxon>Pseudomonadota</taxon>
        <taxon>Alphaproteobacteria</taxon>
        <taxon>Hyphomicrobiales</taxon>
        <taxon>Rhizobiaceae</taxon>
        <taxon>Rhizobium/Agrobacterium group</taxon>
        <taxon>Rhizobium</taxon>
    </lineage>
</organism>
<name>A0A1L5NMC7_9HYPH</name>
<feature type="region of interest" description="Disordered" evidence="8">
    <location>
        <begin position="1"/>
        <end position="22"/>
    </location>
</feature>
<dbReference type="InterPro" id="IPR038731">
    <property type="entry name" value="RgtA/B/C-like"/>
</dbReference>
<feature type="transmembrane region" description="Helical" evidence="9">
    <location>
        <begin position="526"/>
        <end position="557"/>
    </location>
</feature>
<feature type="transmembrane region" description="Helical" evidence="9">
    <location>
        <begin position="678"/>
        <end position="695"/>
    </location>
</feature>
<feature type="transmembrane region" description="Helical" evidence="9">
    <location>
        <begin position="383"/>
        <end position="401"/>
    </location>
</feature>
<dbReference type="SUPFAM" id="SSF53448">
    <property type="entry name" value="Nucleotide-diphospho-sugar transferases"/>
    <property type="match status" value="1"/>
</dbReference>
<evidence type="ECO:0000256" key="4">
    <source>
        <dbReference type="ARBA" id="ARBA00022679"/>
    </source>
</evidence>
<dbReference type="GO" id="GO:0006506">
    <property type="term" value="P:GPI anchor biosynthetic process"/>
    <property type="evidence" value="ECO:0007669"/>
    <property type="project" value="TreeGrafter"/>
</dbReference>
<feature type="transmembrane region" description="Helical" evidence="9">
    <location>
        <begin position="569"/>
        <end position="589"/>
    </location>
</feature>
<feature type="transmembrane region" description="Helical" evidence="9">
    <location>
        <begin position="478"/>
        <end position="498"/>
    </location>
</feature>
<evidence type="ECO:0000313" key="14">
    <source>
        <dbReference type="Proteomes" id="UP000184749"/>
    </source>
</evidence>
<comment type="similarity">
    <text evidence="2">Belongs to the glycosyltransferase 2 family.</text>
</comment>
<feature type="transmembrane region" description="Helical" evidence="9">
    <location>
        <begin position="287"/>
        <end position="307"/>
    </location>
</feature>
<feature type="transmembrane region" description="Helical" evidence="9">
    <location>
        <begin position="707"/>
        <end position="728"/>
    </location>
</feature>
<comment type="subcellular location">
    <subcellularLocation>
        <location evidence="1">Membrane</location>
        <topology evidence="1">Multi-pass membrane protein</topology>
    </subcellularLocation>
</comment>
<dbReference type="Pfam" id="PF04138">
    <property type="entry name" value="GtrA_DPMS_TM"/>
    <property type="match status" value="1"/>
</dbReference>
<dbReference type="GO" id="GO:0035269">
    <property type="term" value="P:protein O-linked glycosylation via mannose"/>
    <property type="evidence" value="ECO:0007669"/>
    <property type="project" value="TreeGrafter"/>
</dbReference>
<feature type="transmembrane region" description="Helical" evidence="9">
    <location>
        <begin position="319"/>
        <end position="341"/>
    </location>
</feature>
<dbReference type="InterPro" id="IPR039528">
    <property type="entry name" value="DPM1-like"/>
</dbReference>
<dbReference type="InterPro" id="IPR001173">
    <property type="entry name" value="Glyco_trans_2-like"/>
</dbReference>
<evidence type="ECO:0000256" key="8">
    <source>
        <dbReference type="SAM" id="MobiDB-lite"/>
    </source>
</evidence>
<dbReference type="EMBL" id="CP017101">
    <property type="protein sequence ID" value="APO68979.1"/>
    <property type="molecule type" value="Genomic_DNA"/>
</dbReference>
<protein>
    <submittedName>
        <fullName evidence="13">Glycosyltransferase family 2 protein</fullName>
    </submittedName>
</protein>
<keyword evidence="7 9" id="KW-0472">Membrane</keyword>
<feature type="domain" description="Glycosyltransferase RgtA/B/C/D-like" evidence="12">
    <location>
        <begin position="427"/>
        <end position="587"/>
    </location>
</feature>
<dbReference type="GO" id="GO:0006488">
    <property type="term" value="P:dolichol-linked oligosaccharide biosynthetic process"/>
    <property type="evidence" value="ECO:0007669"/>
    <property type="project" value="TreeGrafter"/>
</dbReference>
<evidence type="ECO:0000256" key="6">
    <source>
        <dbReference type="ARBA" id="ARBA00022989"/>
    </source>
</evidence>
<evidence type="ECO:0000313" key="13">
    <source>
        <dbReference type="EMBL" id="APO68979.1"/>
    </source>
</evidence>
<evidence type="ECO:0000256" key="2">
    <source>
        <dbReference type="ARBA" id="ARBA00006739"/>
    </source>
</evidence>
<keyword evidence="4 13" id="KW-0808">Transferase</keyword>
<keyword evidence="5 9" id="KW-0812">Transmembrane</keyword>
<feature type="transmembrane region" description="Helical" evidence="9">
    <location>
        <begin position="649"/>
        <end position="672"/>
    </location>
</feature>
<dbReference type="OrthoDB" id="9811222at2"/>
<accession>A0A1L5NMC7</accession>